<keyword evidence="7" id="KW-1185">Reference proteome</keyword>
<dbReference type="PANTHER" id="PTHR42879:SF2">
    <property type="entry name" value="3-OXOACYL-[ACYL-CARRIER-PROTEIN] REDUCTASE FABG"/>
    <property type="match status" value="1"/>
</dbReference>
<dbReference type="InterPro" id="IPR050259">
    <property type="entry name" value="SDR"/>
</dbReference>
<dbReference type="Pfam" id="PF13561">
    <property type="entry name" value="adh_short_C2"/>
    <property type="match status" value="1"/>
</dbReference>
<evidence type="ECO:0000256" key="1">
    <source>
        <dbReference type="ARBA" id="ARBA00004191"/>
    </source>
</evidence>
<protein>
    <recommendedName>
        <fullName evidence="4">3-oxoacyl-[acyl-carrier-protein] reductase MabA</fullName>
    </recommendedName>
</protein>
<accession>A0ABW7WMF9</accession>
<dbReference type="Proteomes" id="UP001611450">
    <property type="component" value="Unassembled WGS sequence"/>
</dbReference>
<comment type="subcellular location">
    <subcellularLocation>
        <location evidence="1">Secreted</location>
        <location evidence="1">Cell wall</location>
    </subcellularLocation>
</comment>
<dbReference type="PROSITE" id="PS51257">
    <property type="entry name" value="PROKAR_LIPOPROTEIN"/>
    <property type="match status" value="1"/>
</dbReference>
<evidence type="ECO:0000313" key="6">
    <source>
        <dbReference type="EMBL" id="MFI2322927.1"/>
    </source>
</evidence>
<evidence type="ECO:0000313" key="7">
    <source>
        <dbReference type="Proteomes" id="UP001611450"/>
    </source>
</evidence>
<dbReference type="Gene3D" id="3.40.50.720">
    <property type="entry name" value="NAD(P)-binding Rossmann-like Domain"/>
    <property type="match status" value="1"/>
</dbReference>
<organism evidence="6 7">
    <name type="scientific">Nocardia beijingensis</name>
    <dbReference type="NCBI Taxonomy" id="95162"/>
    <lineage>
        <taxon>Bacteria</taxon>
        <taxon>Bacillati</taxon>
        <taxon>Actinomycetota</taxon>
        <taxon>Actinomycetes</taxon>
        <taxon>Mycobacteriales</taxon>
        <taxon>Nocardiaceae</taxon>
        <taxon>Nocardia</taxon>
    </lineage>
</organism>
<dbReference type="InterPro" id="IPR036291">
    <property type="entry name" value="NAD(P)-bd_dom_sf"/>
</dbReference>
<keyword evidence="6" id="KW-0560">Oxidoreductase</keyword>
<comment type="similarity">
    <text evidence="2">Belongs to the short-chain dehydrogenases/reductases (SDR) family.</text>
</comment>
<evidence type="ECO:0000256" key="2">
    <source>
        <dbReference type="ARBA" id="ARBA00006484"/>
    </source>
</evidence>
<dbReference type="PROSITE" id="PS00061">
    <property type="entry name" value="ADH_SHORT"/>
    <property type="match status" value="1"/>
</dbReference>
<dbReference type="EMBL" id="JBIRXV010000004">
    <property type="protein sequence ID" value="MFI2322927.1"/>
    <property type="molecule type" value="Genomic_DNA"/>
</dbReference>
<dbReference type="RefSeq" id="WP_396948358.1">
    <property type="nucleotide sequence ID" value="NZ_JBIRXV010000004.1"/>
</dbReference>
<dbReference type="GO" id="GO:0003858">
    <property type="term" value="F:3-hydroxybutyrate dehydrogenase activity"/>
    <property type="evidence" value="ECO:0007669"/>
    <property type="project" value="UniProtKB-EC"/>
</dbReference>
<dbReference type="InterPro" id="IPR002347">
    <property type="entry name" value="SDR_fam"/>
</dbReference>
<comment type="caution">
    <text evidence="6">The sequence shown here is derived from an EMBL/GenBank/DDBJ whole genome shotgun (WGS) entry which is preliminary data.</text>
</comment>
<dbReference type="PRINTS" id="PR00080">
    <property type="entry name" value="SDRFAMILY"/>
</dbReference>
<keyword evidence="3" id="KW-0964">Secreted</keyword>
<comment type="catalytic activity">
    <reaction evidence="5">
        <text>a (3R)-hydroxyacyl-[ACP] + NADP(+) = a 3-oxoacyl-[ACP] + NADPH + H(+)</text>
        <dbReference type="Rhea" id="RHEA:17397"/>
        <dbReference type="Rhea" id="RHEA-COMP:9916"/>
        <dbReference type="Rhea" id="RHEA-COMP:9945"/>
        <dbReference type="ChEBI" id="CHEBI:15378"/>
        <dbReference type="ChEBI" id="CHEBI:57783"/>
        <dbReference type="ChEBI" id="CHEBI:58349"/>
        <dbReference type="ChEBI" id="CHEBI:78776"/>
        <dbReference type="ChEBI" id="CHEBI:78827"/>
        <dbReference type="EC" id="1.1.1.100"/>
    </reaction>
    <physiologicalReaction direction="right-to-left" evidence="5">
        <dbReference type="Rhea" id="RHEA:17399"/>
    </physiologicalReaction>
</comment>
<name>A0ABW7WMF9_9NOCA</name>
<dbReference type="PRINTS" id="PR00081">
    <property type="entry name" value="GDHRDH"/>
</dbReference>
<proteinExistence type="inferred from homology"/>
<dbReference type="NCBIfam" id="NF009093">
    <property type="entry name" value="PRK12429.1"/>
    <property type="match status" value="1"/>
</dbReference>
<evidence type="ECO:0000256" key="4">
    <source>
        <dbReference type="ARBA" id="ARBA00040781"/>
    </source>
</evidence>
<evidence type="ECO:0000256" key="3">
    <source>
        <dbReference type="ARBA" id="ARBA00022512"/>
    </source>
</evidence>
<evidence type="ECO:0000256" key="5">
    <source>
        <dbReference type="ARBA" id="ARBA00047400"/>
    </source>
</evidence>
<dbReference type="PANTHER" id="PTHR42879">
    <property type="entry name" value="3-OXOACYL-(ACYL-CARRIER-PROTEIN) REDUCTASE"/>
    <property type="match status" value="1"/>
</dbReference>
<dbReference type="InterPro" id="IPR020904">
    <property type="entry name" value="Sc_DH/Rdtase_CS"/>
</dbReference>
<dbReference type="SUPFAM" id="SSF51735">
    <property type="entry name" value="NAD(P)-binding Rossmann-fold domains"/>
    <property type="match status" value="1"/>
</dbReference>
<sequence length="248" mass="26157">MSDLAGRSALVTGGASGIGAACARALAARGATVTVADVDEVGAKTVARELGGKSWAVDLLDVAALEELELEADILVNNAGVQHVSPIQDFAPQRFRDLLTLMVEAPFLLVRATLPHMYRQGWGRIVNISSIHGLRASEYKVAYVTAKHGLEGLSKVTALEGGPHGVTSNCVNPGYVRTPLVDKQIADQAKAHGVPEQEVVERILLTESAIKRLVEPEEVASLVAWLASPEAGMVNGAAYTMDGGWSAR</sequence>
<keyword evidence="3" id="KW-0134">Cell wall</keyword>
<gene>
    <name evidence="6" type="ORF">ACH47G_20775</name>
</gene>
<reference evidence="6 7" key="1">
    <citation type="submission" date="2024-10" db="EMBL/GenBank/DDBJ databases">
        <title>The Natural Products Discovery Center: Release of the First 8490 Sequenced Strains for Exploring Actinobacteria Biosynthetic Diversity.</title>
        <authorList>
            <person name="Kalkreuter E."/>
            <person name="Kautsar S.A."/>
            <person name="Yang D."/>
            <person name="Bader C.D."/>
            <person name="Teijaro C.N."/>
            <person name="Fluegel L."/>
            <person name="Davis C.M."/>
            <person name="Simpson J.R."/>
            <person name="Lauterbach L."/>
            <person name="Steele A.D."/>
            <person name="Gui C."/>
            <person name="Meng S."/>
            <person name="Li G."/>
            <person name="Viehrig K."/>
            <person name="Ye F."/>
            <person name="Su P."/>
            <person name="Kiefer A.F."/>
            <person name="Nichols A."/>
            <person name="Cepeda A.J."/>
            <person name="Yan W."/>
            <person name="Fan B."/>
            <person name="Jiang Y."/>
            <person name="Adhikari A."/>
            <person name="Zheng C.-J."/>
            <person name="Schuster L."/>
            <person name="Cowan T.M."/>
            <person name="Smanski M.J."/>
            <person name="Chevrette M.G."/>
            <person name="De Carvalho L.P.S."/>
            <person name="Shen B."/>
        </authorList>
    </citation>
    <scope>NUCLEOTIDE SEQUENCE [LARGE SCALE GENOMIC DNA]</scope>
    <source>
        <strain evidence="6 7">NPDC019626</strain>
    </source>
</reference>